<reference evidence="1" key="2">
    <citation type="journal article" date="2015" name="Data Brief">
        <title>Shoot transcriptome of the giant reed, Arundo donax.</title>
        <authorList>
            <person name="Barrero R.A."/>
            <person name="Guerrero F.D."/>
            <person name="Moolhuijzen P."/>
            <person name="Goolsby J.A."/>
            <person name="Tidwell J."/>
            <person name="Bellgard S.E."/>
            <person name="Bellgard M.I."/>
        </authorList>
    </citation>
    <scope>NUCLEOTIDE SEQUENCE</scope>
    <source>
        <tissue evidence="1">Shoot tissue taken approximately 20 cm above the soil surface</tissue>
    </source>
</reference>
<organism evidence="1">
    <name type="scientific">Arundo donax</name>
    <name type="common">Giant reed</name>
    <name type="synonym">Donax arundinaceus</name>
    <dbReference type="NCBI Taxonomy" id="35708"/>
    <lineage>
        <taxon>Eukaryota</taxon>
        <taxon>Viridiplantae</taxon>
        <taxon>Streptophyta</taxon>
        <taxon>Embryophyta</taxon>
        <taxon>Tracheophyta</taxon>
        <taxon>Spermatophyta</taxon>
        <taxon>Magnoliopsida</taxon>
        <taxon>Liliopsida</taxon>
        <taxon>Poales</taxon>
        <taxon>Poaceae</taxon>
        <taxon>PACMAD clade</taxon>
        <taxon>Arundinoideae</taxon>
        <taxon>Arundineae</taxon>
        <taxon>Arundo</taxon>
    </lineage>
</organism>
<dbReference type="EMBL" id="GBRH01224059">
    <property type="protein sequence ID" value="JAD73836.1"/>
    <property type="molecule type" value="Transcribed_RNA"/>
</dbReference>
<proteinExistence type="predicted"/>
<accession>A0A0A9CE15</accession>
<name>A0A0A9CE15_ARUDO</name>
<sequence length="17" mass="1964">MTQLHKGIRQMARSFCG</sequence>
<evidence type="ECO:0000313" key="1">
    <source>
        <dbReference type="EMBL" id="JAD73836.1"/>
    </source>
</evidence>
<protein>
    <submittedName>
        <fullName evidence="1">Uncharacterized protein</fullName>
    </submittedName>
</protein>
<dbReference type="AlphaFoldDB" id="A0A0A9CE15"/>
<reference evidence="1" key="1">
    <citation type="submission" date="2014-09" db="EMBL/GenBank/DDBJ databases">
        <authorList>
            <person name="Magalhaes I.L.F."/>
            <person name="Oliveira U."/>
            <person name="Santos F.R."/>
            <person name="Vidigal T.H.D.A."/>
            <person name="Brescovit A.D."/>
            <person name="Santos A.J."/>
        </authorList>
    </citation>
    <scope>NUCLEOTIDE SEQUENCE</scope>
    <source>
        <tissue evidence="1">Shoot tissue taken approximately 20 cm above the soil surface</tissue>
    </source>
</reference>